<evidence type="ECO:0000313" key="3">
    <source>
        <dbReference type="Proteomes" id="UP000266693"/>
    </source>
</evidence>
<name>A0A396RKD3_9SPHN</name>
<keyword evidence="3" id="KW-1185">Reference proteome</keyword>
<organism evidence="2 3">
    <name type="scientific">Sphingomonas gilva</name>
    <dbReference type="NCBI Taxonomy" id="2305907"/>
    <lineage>
        <taxon>Bacteria</taxon>
        <taxon>Pseudomonadati</taxon>
        <taxon>Pseudomonadota</taxon>
        <taxon>Alphaproteobacteria</taxon>
        <taxon>Sphingomonadales</taxon>
        <taxon>Sphingomonadaceae</taxon>
        <taxon>Sphingomonas</taxon>
    </lineage>
</organism>
<dbReference type="OrthoDB" id="6660115at2"/>
<proteinExistence type="predicted"/>
<accession>A0A396RKD3</accession>
<feature type="transmembrane region" description="Helical" evidence="1">
    <location>
        <begin position="20"/>
        <end position="38"/>
    </location>
</feature>
<comment type="caution">
    <text evidence="2">The sequence shown here is derived from an EMBL/GenBank/DDBJ whole genome shotgun (WGS) entry which is preliminary data.</text>
</comment>
<dbReference type="Proteomes" id="UP000266693">
    <property type="component" value="Unassembled WGS sequence"/>
</dbReference>
<protein>
    <submittedName>
        <fullName evidence="2">Uncharacterized protein</fullName>
    </submittedName>
</protein>
<keyword evidence="1" id="KW-0472">Membrane</keyword>
<dbReference type="RefSeq" id="WP_118864972.1">
    <property type="nucleotide sequence ID" value="NZ_QWLV01000008.1"/>
</dbReference>
<dbReference type="AlphaFoldDB" id="A0A396RKD3"/>
<dbReference type="EMBL" id="QWLV01000008">
    <property type="protein sequence ID" value="RHW16660.1"/>
    <property type="molecule type" value="Genomic_DNA"/>
</dbReference>
<evidence type="ECO:0000256" key="1">
    <source>
        <dbReference type="SAM" id="Phobius"/>
    </source>
</evidence>
<keyword evidence="1" id="KW-0812">Transmembrane</keyword>
<sequence length="126" mass="13715">MIWWIDAKTWLSEAIGLDKNFLHVYAGVIGLLALAALLRRPVGDGRALALVTLLEGVNEAIDLYGNWLDDQRLYWDHSLVDALHTLALPLLIVVCARWSRLFISPGAVQSDAAPPASPADDSPSGE</sequence>
<reference evidence="2 3" key="1">
    <citation type="submission" date="2018-08" db="EMBL/GenBank/DDBJ databases">
        <title>The multiple taxonomic identification of Sphingomonas gilva.</title>
        <authorList>
            <person name="Zhu D."/>
            <person name="Zheng S."/>
        </authorList>
    </citation>
    <scope>NUCLEOTIDE SEQUENCE [LARGE SCALE GENOMIC DNA]</scope>
    <source>
        <strain evidence="2 3">ZDH117</strain>
    </source>
</reference>
<gene>
    <name evidence="2" type="ORF">D1610_14810</name>
</gene>
<evidence type="ECO:0000313" key="2">
    <source>
        <dbReference type="EMBL" id="RHW16660.1"/>
    </source>
</evidence>
<keyword evidence="1" id="KW-1133">Transmembrane helix</keyword>